<dbReference type="EC" id="2.7.7.62" evidence="9"/>
<evidence type="ECO:0000256" key="16">
    <source>
        <dbReference type="ARBA" id="ARBA00029570"/>
    </source>
</evidence>
<evidence type="ECO:0000256" key="17">
    <source>
        <dbReference type="ARBA" id="ARBA00030571"/>
    </source>
</evidence>
<dbReference type="EC" id="2.7.1.156" evidence="8"/>
<dbReference type="UniPathway" id="UPA00148">
    <property type="reaction ID" value="UER00236"/>
</dbReference>
<comment type="catalytic activity">
    <reaction evidence="1">
        <text>adenosylcob(III)inamide + ATP = adenosylcob(III)inamide phosphate + ADP + H(+)</text>
        <dbReference type="Rhea" id="RHEA:15769"/>
        <dbReference type="ChEBI" id="CHEBI:2480"/>
        <dbReference type="ChEBI" id="CHEBI:15378"/>
        <dbReference type="ChEBI" id="CHEBI:30616"/>
        <dbReference type="ChEBI" id="CHEBI:58502"/>
        <dbReference type="ChEBI" id="CHEBI:456216"/>
        <dbReference type="EC" id="2.7.1.156"/>
    </reaction>
</comment>
<evidence type="ECO:0000256" key="7">
    <source>
        <dbReference type="ARBA" id="ARBA00007490"/>
    </source>
</evidence>
<keyword evidence="12 19" id="KW-0547">Nucleotide-binding</keyword>
<evidence type="ECO:0000256" key="19">
    <source>
        <dbReference type="PIRSR" id="PIRSR006135-2"/>
    </source>
</evidence>
<dbReference type="Pfam" id="PF02283">
    <property type="entry name" value="CobU"/>
    <property type="match status" value="1"/>
</dbReference>
<dbReference type="RefSeq" id="WP_155309756.1">
    <property type="nucleotide sequence ID" value="NZ_AP021879.1"/>
</dbReference>
<dbReference type="PIRSF" id="PIRSF006135">
    <property type="entry name" value="CobU"/>
    <property type="match status" value="1"/>
</dbReference>
<dbReference type="Proteomes" id="UP000422108">
    <property type="component" value="Chromosome"/>
</dbReference>
<comment type="catalytic activity">
    <reaction evidence="2">
        <text>adenosylcob(III)inamide phosphate + GTP + H(+) = adenosylcob(III)inamide-GDP + diphosphate</text>
        <dbReference type="Rhea" id="RHEA:22712"/>
        <dbReference type="ChEBI" id="CHEBI:15378"/>
        <dbReference type="ChEBI" id="CHEBI:33019"/>
        <dbReference type="ChEBI" id="CHEBI:37565"/>
        <dbReference type="ChEBI" id="CHEBI:58502"/>
        <dbReference type="ChEBI" id="CHEBI:60487"/>
        <dbReference type="EC" id="2.7.7.62"/>
    </reaction>
</comment>
<dbReference type="GO" id="GO:0009236">
    <property type="term" value="P:cobalamin biosynthetic process"/>
    <property type="evidence" value="ECO:0007669"/>
    <property type="project" value="UniProtKB-UniPathway"/>
</dbReference>
<dbReference type="PANTHER" id="PTHR34848:SF1">
    <property type="entry name" value="BIFUNCTIONAL ADENOSYLCOBALAMIN BIOSYNTHESIS PROTEIN COBU"/>
    <property type="match status" value="1"/>
</dbReference>
<evidence type="ECO:0000256" key="5">
    <source>
        <dbReference type="ARBA" id="ARBA00004692"/>
    </source>
</evidence>
<comment type="pathway">
    <text evidence="6">Cofactor biosynthesis; adenosylcobalamin biosynthesis; adenosylcobalamin from cob(II)yrinate a,c-diamide: step 5/7.</text>
</comment>
<evidence type="ECO:0000256" key="4">
    <source>
        <dbReference type="ARBA" id="ARBA00003889"/>
    </source>
</evidence>
<evidence type="ECO:0000256" key="14">
    <source>
        <dbReference type="ARBA" id="ARBA00022840"/>
    </source>
</evidence>
<evidence type="ECO:0000313" key="20">
    <source>
        <dbReference type="EMBL" id="BBO88446.1"/>
    </source>
</evidence>
<evidence type="ECO:0000256" key="3">
    <source>
        <dbReference type="ARBA" id="ARBA00001522"/>
    </source>
</evidence>
<accession>A0A5K8A7L2</accession>
<evidence type="ECO:0000256" key="15">
    <source>
        <dbReference type="ARBA" id="ARBA00023134"/>
    </source>
</evidence>
<name>A0A5K8A7L2_9BACT</name>
<evidence type="ECO:0000256" key="2">
    <source>
        <dbReference type="ARBA" id="ARBA00000711"/>
    </source>
</evidence>
<dbReference type="InterPro" id="IPR003203">
    <property type="entry name" value="CobU/CobP"/>
</dbReference>
<keyword evidence="11 20" id="KW-0808">Transferase</keyword>
<keyword evidence="15 19" id="KW-0342">GTP-binding</keyword>
<reference evidence="20 21" key="1">
    <citation type="submission" date="2019-11" db="EMBL/GenBank/DDBJ databases">
        <title>Comparative genomics of hydrocarbon-degrading Desulfosarcina strains.</title>
        <authorList>
            <person name="Watanabe M."/>
            <person name="Kojima H."/>
            <person name="Fukui M."/>
        </authorList>
    </citation>
    <scope>NUCLEOTIDE SEQUENCE [LARGE SCALE GENOMIC DNA]</scope>
    <source>
        <strain evidence="21">oXyS1</strain>
    </source>
</reference>
<evidence type="ECO:0000256" key="6">
    <source>
        <dbReference type="ARBA" id="ARBA00005159"/>
    </source>
</evidence>
<feature type="active site" description="GMP-histidine intermediate" evidence="18">
    <location>
        <position position="52"/>
    </location>
</feature>
<dbReference type="GO" id="GO:0043752">
    <property type="term" value="F:adenosylcobinamide kinase activity"/>
    <property type="evidence" value="ECO:0007669"/>
    <property type="project" value="UniProtKB-EC"/>
</dbReference>
<evidence type="ECO:0000256" key="18">
    <source>
        <dbReference type="PIRSR" id="PIRSR006135-1"/>
    </source>
</evidence>
<comment type="catalytic activity">
    <reaction evidence="3">
        <text>adenosylcob(III)inamide + GTP = adenosylcob(III)inamide phosphate + GDP + H(+)</text>
        <dbReference type="Rhea" id="RHEA:15765"/>
        <dbReference type="ChEBI" id="CHEBI:2480"/>
        <dbReference type="ChEBI" id="CHEBI:15378"/>
        <dbReference type="ChEBI" id="CHEBI:37565"/>
        <dbReference type="ChEBI" id="CHEBI:58189"/>
        <dbReference type="ChEBI" id="CHEBI:58502"/>
        <dbReference type="EC" id="2.7.1.156"/>
    </reaction>
</comment>
<keyword evidence="14" id="KW-0067">ATP-binding</keyword>
<keyword evidence="21" id="KW-1185">Reference proteome</keyword>
<dbReference type="InterPro" id="IPR027417">
    <property type="entry name" value="P-loop_NTPase"/>
</dbReference>
<dbReference type="GO" id="GO:0005525">
    <property type="term" value="F:GTP binding"/>
    <property type="evidence" value="ECO:0007669"/>
    <property type="project" value="UniProtKB-KW"/>
</dbReference>
<gene>
    <name evidence="20" type="primary">cobU</name>
    <name evidence="20" type="ORF">DSCOOX_16260</name>
</gene>
<protein>
    <recommendedName>
        <fullName evidence="16">Adenosylcobinamide kinase</fullName>
        <ecNumber evidence="8">2.7.1.156</ecNumber>
        <ecNumber evidence="9">2.7.7.62</ecNumber>
    </recommendedName>
    <alternativeName>
        <fullName evidence="17">Adenosylcobinamide-phosphate guanylyltransferase</fullName>
    </alternativeName>
</protein>
<evidence type="ECO:0000256" key="1">
    <source>
        <dbReference type="ARBA" id="ARBA00000312"/>
    </source>
</evidence>
<dbReference type="AlphaFoldDB" id="A0A5K8A7L2"/>
<comment type="pathway">
    <text evidence="5">Cofactor biosynthesis; adenosylcobalamin biosynthesis; adenosylcobalamin from cob(II)yrinate a,c-diamide: step 6/7.</text>
</comment>
<dbReference type="Gene3D" id="3.40.50.300">
    <property type="entry name" value="P-loop containing nucleotide triphosphate hydrolases"/>
    <property type="match status" value="1"/>
</dbReference>
<feature type="binding site" evidence="19">
    <location>
        <position position="64"/>
    </location>
    <ligand>
        <name>GTP</name>
        <dbReference type="ChEBI" id="CHEBI:37565"/>
    </ligand>
</feature>
<dbReference type="SUPFAM" id="SSF52540">
    <property type="entry name" value="P-loop containing nucleoside triphosphate hydrolases"/>
    <property type="match status" value="1"/>
</dbReference>
<evidence type="ECO:0000256" key="8">
    <source>
        <dbReference type="ARBA" id="ARBA00012016"/>
    </source>
</evidence>
<dbReference type="CDD" id="cd00544">
    <property type="entry name" value="CobU"/>
    <property type="match status" value="1"/>
</dbReference>
<comment type="similarity">
    <text evidence="7">Belongs to the CobU/CobP family.</text>
</comment>
<dbReference type="EMBL" id="AP021879">
    <property type="protein sequence ID" value="BBO88446.1"/>
    <property type="molecule type" value="Genomic_DNA"/>
</dbReference>
<dbReference type="GO" id="GO:0005524">
    <property type="term" value="F:ATP binding"/>
    <property type="evidence" value="ECO:0007669"/>
    <property type="project" value="UniProtKB-KW"/>
</dbReference>
<dbReference type="GO" id="GO:0008820">
    <property type="term" value="F:cobinamide phosphate guanylyltransferase activity"/>
    <property type="evidence" value="ECO:0007669"/>
    <property type="project" value="UniProtKB-EC"/>
</dbReference>
<evidence type="ECO:0000256" key="12">
    <source>
        <dbReference type="ARBA" id="ARBA00022741"/>
    </source>
</evidence>
<keyword evidence="13 20" id="KW-0418">Kinase</keyword>
<dbReference type="NCBIfam" id="NF004469">
    <property type="entry name" value="PRK05800.1"/>
    <property type="match status" value="1"/>
</dbReference>
<sequence>MTNENKTLVIGGCRSGKSGHALELAEAAGPRRIFVATCVPHDDEMRDRVARHQRDRDDSWQTLEIPVDLVGAIRDYSATADVMLIDCLTLWLSNLLLQSEDVAVIRGQIDNLAEAITRAPRAVVLVSNEVGAGIVPENRLARLYRDLAGWANQAMAAACDRVVWTVAGIPVTIKPVAEKSVP</sequence>
<evidence type="ECO:0000256" key="10">
    <source>
        <dbReference type="ARBA" id="ARBA00022573"/>
    </source>
</evidence>
<keyword evidence="10" id="KW-0169">Cobalamin biosynthesis</keyword>
<comment type="function">
    <text evidence="4">Catalyzes ATP-dependent phosphorylation of adenosylcobinamide and addition of GMP to adenosylcobinamide phosphate.</text>
</comment>
<evidence type="ECO:0000313" key="21">
    <source>
        <dbReference type="Proteomes" id="UP000422108"/>
    </source>
</evidence>
<evidence type="ECO:0000256" key="9">
    <source>
        <dbReference type="ARBA" id="ARBA00012523"/>
    </source>
</evidence>
<evidence type="ECO:0000256" key="11">
    <source>
        <dbReference type="ARBA" id="ARBA00022679"/>
    </source>
</evidence>
<dbReference type="PANTHER" id="PTHR34848">
    <property type="match status" value="1"/>
</dbReference>
<feature type="binding site" evidence="19">
    <location>
        <begin position="11"/>
        <end position="18"/>
    </location>
    <ligand>
        <name>GTP</name>
        <dbReference type="ChEBI" id="CHEBI:37565"/>
    </ligand>
</feature>
<organism evidence="20 21">
    <name type="scientific">Desulfosarcina ovata subsp. ovata</name>
    <dbReference type="NCBI Taxonomy" id="2752305"/>
    <lineage>
        <taxon>Bacteria</taxon>
        <taxon>Pseudomonadati</taxon>
        <taxon>Thermodesulfobacteriota</taxon>
        <taxon>Desulfobacteria</taxon>
        <taxon>Desulfobacterales</taxon>
        <taxon>Desulfosarcinaceae</taxon>
        <taxon>Desulfosarcina</taxon>
    </lineage>
</organism>
<proteinExistence type="inferred from homology"/>
<evidence type="ECO:0000256" key="13">
    <source>
        <dbReference type="ARBA" id="ARBA00022777"/>
    </source>
</evidence>
<feature type="binding site" evidence="19">
    <location>
        <position position="86"/>
    </location>
    <ligand>
        <name>GTP</name>
        <dbReference type="ChEBI" id="CHEBI:37565"/>
    </ligand>
</feature>